<organism evidence="2 3">
    <name type="scientific">Ogataea haglerorum</name>
    <dbReference type="NCBI Taxonomy" id="1937702"/>
    <lineage>
        <taxon>Eukaryota</taxon>
        <taxon>Fungi</taxon>
        <taxon>Dikarya</taxon>
        <taxon>Ascomycota</taxon>
        <taxon>Saccharomycotina</taxon>
        <taxon>Pichiomycetes</taxon>
        <taxon>Pichiales</taxon>
        <taxon>Pichiaceae</taxon>
        <taxon>Ogataea</taxon>
    </lineage>
</organism>
<protein>
    <submittedName>
        <fullName evidence="2">Uncharacterized protein</fullName>
    </submittedName>
</protein>
<comment type="caution">
    <text evidence="2">The sequence shown here is derived from an EMBL/GenBank/DDBJ whole genome shotgun (WGS) entry which is preliminary data.</text>
</comment>
<dbReference type="Proteomes" id="UP000697297">
    <property type="component" value="Unassembled WGS sequence"/>
</dbReference>
<feature type="compositionally biased region" description="Basic and acidic residues" evidence="1">
    <location>
        <begin position="35"/>
        <end position="56"/>
    </location>
</feature>
<sequence>MKVEVQVEEMHKGVVRDLHDGVLGDPCENGVSELAKEHGSETGHTIRQDNGYDRGGQKPSLRHPVDVHRVNDRLEKEGHLDVEHLGRDQHAQCHHDPELGPRVVSGPDVRQQVFEDADLREALLLEHGRRRLLLLGGRPRRMEPFGRMPLQRCGSHISEERLRTARGGGKGQRPSPKQGEPERPPQLRSERVPDTEPGV</sequence>
<dbReference type="EMBL" id="JAHLUN010000005">
    <property type="protein sequence ID" value="KAG7766024.1"/>
    <property type="molecule type" value="Genomic_DNA"/>
</dbReference>
<proteinExistence type="predicted"/>
<evidence type="ECO:0000313" key="3">
    <source>
        <dbReference type="Proteomes" id="UP000697297"/>
    </source>
</evidence>
<gene>
    <name evidence="2" type="ORF">KL946_002204</name>
</gene>
<evidence type="ECO:0000256" key="1">
    <source>
        <dbReference type="SAM" id="MobiDB-lite"/>
    </source>
</evidence>
<feature type="compositionally biased region" description="Basic and acidic residues" evidence="1">
    <location>
        <begin position="179"/>
        <end position="199"/>
    </location>
</feature>
<feature type="region of interest" description="Disordered" evidence="1">
    <location>
        <begin position="35"/>
        <end position="63"/>
    </location>
</feature>
<evidence type="ECO:0000313" key="2">
    <source>
        <dbReference type="EMBL" id="KAG7766024.1"/>
    </source>
</evidence>
<name>A0ABQ7RI40_9ASCO</name>
<reference evidence="2 3" key="1">
    <citation type="journal article" date="2021" name="G3 (Bethesda)">
        <title>Genomic diversity, chromosomal rearrangements, and interspecies hybridization in the ogataea polymorpha species complex.</title>
        <authorList>
            <person name="Hanson S.J."/>
            <person name="Cinneide E.O."/>
            <person name="Salzberg L.I."/>
            <person name="Wolfe K.H."/>
            <person name="McGowan J."/>
            <person name="Fitzpatrick D.A."/>
            <person name="Matlin K."/>
        </authorList>
    </citation>
    <scope>NUCLEOTIDE SEQUENCE [LARGE SCALE GENOMIC DNA]</scope>
    <source>
        <strain evidence="2">81-436-3</strain>
    </source>
</reference>
<keyword evidence="3" id="KW-1185">Reference proteome</keyword>
<feature type="region of interest" description="Disordered" evidence="1">
    <location>
        <begin position="141"/>
        <end position="199"/>
    </location>
</feature>
<accession>A0ABQ7RI40</accession>